<dbReference type="RefSeq" id="WP_344684577.1">
    <property type="nucleotide sequence ID" value="NZ_BAAAUX010000024.1"/>
</dbReference>
<dbReference type="Proteomes" id="UP001500979">
    <property type="component" value="Unassembled WGS sequence"/>
</dbReference>
<dbReference type="Pfam" id="PF02735">
    <property type="entry name" value="Ku"/>
    <property type="match status" value="1"/>
</dbReference>
<dbReference type="SUPFAM" id="SSF100939">
    <property type="entry name" value="SPOC domain-like"/>
    <property type="match status" value="1"/>
</dbReference>
<comment type="similarity">
    <text evidence="3">Belongs to the prokaryotic Ku family.</text>
</comment>
<dbReference type="EMBL" id="BAAAUX010000024">
    <property type="protein sequence ID" value="GAA2812557.1"/>
    <property type="molecule type" value="Genomic_DNA"/>
</dbReference>
<keyword evidence="2 3" id="KW-0233">DNA recombination</keyword>
<dbReference type="PIRSF" id="PIRSF006493">
    <property type="entry name" value="Prok_Ku"/>
    <property type="match status" value="1"/>
</dbReference>
<feature type="domain" description="Ku" evidence="4">
    <location>
        <begin position="52"/>
        <end position="181"/>
    </location>
</feature>
<evidence type="ECO:0000256" key="3">
    <source>
        <dbReference type="HAMAP-Rule" id="MF_01875"/>
    </source>
</evidence>
<comment type="caution">
    <text evidence="5">The sequence shown here is derived from an EMBL/GenBank/DDBJ whole genome shotgun (WGS) entry which is preliminary data.</text>
</comment>
<gene>
    <name evidence="3" type="primary">ku</name>
    <name evidence="5" type="ORF">GCM10010470_54970</name>
</gene>
<dbReference type="HAMAP" id="MF_01875">
    <property type="entry name" value="Prokaryotic_Ku"/>
    <property type="match status" value="1"/>
</dbReference>
<evidence type="ECO:0000256" key="2">
    <source>
        <dbReference type="ARBA" id="ARBA00023172"/>
    </source>
</evidence>
<protein>
    <recommendedName>
        <fullName evidence="3">Non-homologous end joining protein Ku</fullName>
    </recommendedName>
</protein>
<dbReference type="Gene3D" id="2.40.290.10">
    <property type="match status" value="1"/>
</dbReference>
<dbReference type="InterPro" id="IPR016194">
    <property type="entry name" value="SPOC-like_C_dom_sf"/>
</dbReference>
<name>A0ABN3VKN8_9PSEU</name>
<keyword evidence="3" id="KW-0227">DNA damage</keyword>
<accession>A0ABN3VKN8</accession>
<comment type="function">
    <text evidence="3">With LigD forms a non-homologous end joining (NHEJ) DNA repair enzyme, which repairs dsDNA breaks with reduced fidelity. Binds linear dsDNA with 5'- and 3'- overhangs but not closed circular dsDNA nor ssDNA. Recruits and stimulates the ligase activity of LigD.</text>
</comment>
<dbReference type="NCBIfam" id="TIGR02772">
    <property type="entry name" value="Ku_bact"/>
    <property type="match status" value="1"/>
</dbReference>
<evidence type="ECO:0000256" key="1">
    <source>
        <dbReference type="ARBA" id="ARBA00023125"/>
    </source>
</evidence>
<proteinExistence type="inferred from homology"/>
<reference evidence="5 6" key="1">
    <citation type="journal article" date="2019" name="Int. J. Syst. Evol. Microbiol.">
        <title>The Global Catalogue of Microorganisms (GCM) 10K type strain sequencing project: providing services to taxonomists for standard genome sequencing and annotation.</title>
        <authorList>
            <consortium name="The Broad Institute Genomics Platform"/>
            <consortium name="The Broad Institute Genome Sequencing Center for Infectious Disease"/>
            <person name="Wu L."/>
            <person name="Ma J."/>
        </authorList>
    </citation>
    <scope>NUCLEOTIDE SEQUENCE [LARGE SCALE GENOMIC DNA]</scope>
    <source>
        <strain evidence="5 6">JCM 9383</strain>
    </source>
</reference>
<dbReference type="PANTHER" id="PTHR41251">
    <property type="entry name" value="NON-HOMOLOGOUS END JOINING PROTEIN KU"/>
    <property type="match status" value="1"/>
</dbReference>
<keyword evidence="6" id="KW-1185">Reference proteome</keyword>
<comment type="subunit">
    <text evidence="3">Homodimer. Interacts with LigD.</text>
</comment>
<organism evidence="5 6">
    <name type="scientific">Saccharopolyspora taberi</name>
    <dbReference type="NCBI Taxonomy" id="60895"/>
    <lineage>
        <taxon>Bacteria</taxon>
        <taxon>Bacillati</taxon>
        <taxon>Actinomycetota</taxon>
        <taxon>Actinomycetes</taxon>
        <taxon>Pseudonocardiales</taxon>
        <taxon>Pseudonocardiaceae</taxon>
        <taxon>Saccharopolyspora</taxon>
    </lineage>
</organism>
<dbReference type="InterPro" id="IPR006164">
    <property type="entry name" value="DNA_bd_Ku70/Ku80"/>
</dbReference>
<dbReference type="InterPro" id="IPR009187">
    <property type="entry name" value="Prok_Ku"/>
</dbReference>
<keyword evidence="3" id="KW-0234">DNA repair</keyword>
<evidence type="ECO:0000313" key="5">
    <source>
        <dbReference type="EMBL" id="GAA2812557.1"/>
    </source>
</evidence>
<sequence>MASVWQGAISFGLVNIAVRLHPAVSGETATFRQIHRDDGGRIRHKRVCEQDGREVDLSQIDRAYEAGGLLVPLTDEDLDHLPLPTHRQIEVLQFVAAKEIAPVHLGRAYYVEPHPVLGAERAYVLLRDTMAETDRIALTRVAIRQREHLAMLRPDANLLVLQLLHWPESIRDPSPLAPPPGVTARPEEKQMARTLIDSLTGHYHPEDYRDRYREALESLVDAKLTGRELEEAPSAPPSIDLIDALNASISQVKASTHKLTDS</sequence>
<dbReference type="SMART" id="SM00559">
    <property type="entry name" value="Ku78"/>
    <property type="match status" value="1"/>
</dbReference>
<evidence type="ECO:0000259" key="4">
    <source>
        <dbReference type="SMART" id="SM00559"/>
    </source>
</evidence>
<evidence type="ECO:0000313" key="6">
    <source>
        <dbReference type="Proteomes" id="UP001500979"/>
    </source>
</evidence>
<keyword evidence="1 3" id="KW-0238">DNA-binding</keyword>
<dbReference type="PANTHER" id="PTHR41251:SF1">
    <property type="entry name" value="NON-HOMOLOGOUS END JOINING PROTEIN KU"/>
    <property type="match status" value="1"/>
</dbReference>